<feature type="region of interest" description="Disordered" evidence="2">
    <location>
        <begin position="752"/>
        <end position="802"/>
    </location>
</feature>
<feature type="region of interest" description="Disordered" evidence="2">
    <location>
        <begin position="1"/>
        <end position="176"/>
    </location>
</feature>
<feature type="region of interest" description="Disordered" evidence="2">
    <location>
        <begin position="364"/>
        <end position="440"/>
    </location>
</feature>
<feature type="region of interest" description="Disordered" evidence="2">
    <location>
        <begin position="628"/>
        <end position="659"/>
    </location>
</feature>
<reference evidence="3" key="1">
    <citation type="journal article" date="2020" name="Fungal Divers.">
        <title>Resolving the Mortierellaceae phylogeny through synthesis of multi-gene phylogenetics and phylogenomics.</title>
        <authorList>
            <person name="Vandepol N."/>
            <person name="Liber J."/>
            <person name="Desiro A."/>
            <person name="Na H."/>
            <person name="Kennedy M."/>
            <person name="Barry K."/>
            <person name="Grigoriev I.V."/>
            <person name="Miller A.N."/>
            <person name="O'Donnell K."/>
            <person name="Stajich J.E."/>
            <person name="Bonito G."/>
        </authorList>
    </citation>
    <scope>NUCLEOTIDE SEQUENCE</scope>
    <source>
        <strain evidence="3">KOD1015</strain>
    </source>
</reference>
<accession>A0A9P6FQN3</accession>
<feature type="coiled-coil region" evidence="1">
    <location>
        <begin position="980"/>
        <end position="1028"/>
    </location>
</feature>
<evidence type="ECO:0000313" key="3">
    <source>
        <dbReference type="EMBL" id="KAF9579005.1"/>
    </source>
</evidence>
<feature type="region of interest" description="Disordered" evidence="2">
    <location>
        <begin position="499"/>
        <end position="585"/>
    </location>
</feature>
<feature type="compositionally biased region" description="Polar residues" evidence="2">
    <location>
        <begin position="389"/>
        <end position="400"/>
    </location>
</feature>
<dbReference type="EMBL" id="JAABOA010003131">
    <property type="protein sequence ID" value="KAF9579005.1"/>
    <property type="molecule type" value="Genomic_DNA"/>
</dbReference>
<feature type="compositionally biased region" description="Polar residues" evidence="2">
    <location>
        <begin position="23"/>
        <end position="45"/>
    </location>
</feature>
<feature type="compositionally biased region" description="Polar residues" evidence="2">
    <location>
        <begin position="99"/>
        <end position="113"/>
    </location>
</feature>
<feature type="compositionally biased region" description="Polar residues" evidence="2">
    <location>
        <begin position="499"/>
        <end position="514"/>
    </location>
</feature>
<feature type="coiled-coil region" evidence="1">
    <location>
        <begin position="690"/>
        <end position="752"/>
    </location>
</feature>
<feature type="region of interest" description="Disordered" evidence="2">
    <location>
        <begin position="592"/>
        <end position="611"/>
    </location>
</feature>
<sequence length="1223" mass="136008">TRSDSNNSSVSTSSYSIGHSSNRTSHMSHISQTSNSTFGPLSSLTKVGPGRSEPLSEGPTDNNHSDGQSQGLVNILEGSEHGGTVKSRVEGRIHPTEAHFTSSPLLSRQSTAGITAADAPRSPFARPLPEPRPSPRLTAQSNDRYSQVQASPRMGPRSAQRRRDTAPVQLIPMGESELPSLDQYEAMLQQMASPRLGPNNGSKESRTTASRRSEHDRMSRHTRKLQPPLRPSPSETELRSSDLSELTVADQTNNGLDSVSTTAQVSLTATTGSRIDNVLKKLRRRSSLPTSFGEGPTRLRTDLKRRSSEYHSPKDTGRFLFNADRDLPETPQSNEGALPEDSTSLPSPTATSSAVRRFLLHVEMEEEEEESSSPTHDDNDHSNLDRYRTNVNNTGSSPHISHQGPRVTPGNKSQKRLSSSLSQLESLSRESAGSNEDENDRQIEQFQKELRALQSSISTPRLGPSSSAKSTASSSSGRLRATTLSGAIVESGQTIRSKSSGLLSMEDTASSGRIVSTAPLRSTTPVSRPTTPNSGVLAATTTSSKKGTGSIGRSRGAKQSPPSSSSSLVSPPSSIPSRSRSVTVTSSGMALEGVFPQAPPPSSPLPSLPLPPPPLVASPPLPSVSPVGLYPPLTRSRRSSTSRELIPPTVNEENSEDPDQTLTFITPSSTPLPTPMFIRGADVSPKVEKMSQMKRRVSLLEREREVMEKSLLSRARDGTELQFQVDLLTLERDTLEKKMALLESAYDTAALESDMGPGHQDPRQKQNSHHQHHHQHHHHHPHQHQYYSDSSLAKASTRKRTHENLQEALRVIQDEKEVMLDALKEHQNQTRTGTDSMTLAEIESMRHKLQQSTTVERDTEVSSLKSCSSLRSSSSRGKRSRDSLELEISRLEGERGQLERRLTGATDEVSQLRERVGEKERDLARDQLARQELEKTLETLRVTTENQDREERALKEREGKDKEARVSELEQITHTLRAEKNTQQEIIARLQEQLESFEEQARQDQEKQRRLETTVQALEAKLESATVDHATEIDRLCRDQKEVLDRVNVEHTKTLSEVSERAKHEAVLEIQKSHEQAEHAQGEVSGPEAVSREKVWSARLNKELEQRRRFEEKIFELERSQAAHADEMESWTQTNRSLERQLAVEQLQLQEQQYQLDEAKRAKDRLEGILSDLDSAVMVESWTESHSTESRSVSATYAKQRQQWKDRIAWMEHKMAKTEEEAV</sequence>
<proteinExistence type="predicted"/>
<evidence type="ECO:0000256" key="2">
    <source>
        <dbReference type="SAM" id="MobiDB-lite"/>
    </source>
</evidence>
<evidence type="ECO:0000313" key="4">
    <source>
        <dbReference type="Proteomes" id="UP000780801"/>
    </source>
</evidence>
<dbReference type="OrthoDB" id="2447185at2759"/>
<feature type="compositionally biased region" description="Basic and acidic residues" evidence="2">
    <location>
        <begin position="203"/>
        <end position="219"/>
    </location>
</feature>
<evidence type="ECO:0000256" key="1">
    <source>
        <dbReference type="SAM" id="Coils"/>
    </source>
</evidence>
<keyword evidence="1" id="KW-0175">Coiled coil</keyword>
<feature type="compositionally biased region" description="Low complexity" evidence="2">
    <location>
        <begin position="862"/>
        <end position="875"/>
    </location>
</feature>
<feature type="compositionally biased region" description="Basic and acidic residues" evidence="2">
    <location>
        <begin position="297"/>
        <end position="328"/>
    </location>
</feature>
<feature type="compositionally biased region" description="Basic and acidic residues" evidence="2">
    <location>
        <begin position="910"/>
        <end position="921"/>
    </location>
</feature>
<feature type="non-terminal residue" evidence="3">
    <location>
        <position position="1"/>
    </location>
</feature>
<feature type="non-terminal residue" evidence="3">
    <location>
        <position position="1223"/>
    </location>
</feature>
<feature type="coiled-coil region" evidence="1">
    <location>
        <begin position="1100"/>
        <end position="1176"/>
    </location>
</feature>
<feature type="compositionally biased region" description="Low complexity" evidence="2">
    <location>
        <begin position="519"/>
        <end position="532"/>
    </location>
</feature>
<feature type="compositionally biased region" description="Low complexity" evidence="2">
    <location>
        <begin position="1"/>
        <end position="22"/>
    </location>
</feature>
<feature type="compositionally biased region" description="Low complexity" evidence="2">
    <location>
        <begin position="465"/>
        <end position="485"/>
    </location>
</feature>
<feature type="compositionally biased region" description="Basic and acidic residues" evidence="2">
    <location>
        <begin position="87"/>
        <end position="97"/>
    </location>
</feature>
<feature type="region of interest" description="Disordered" evidence="2">
    <location>
        <begin position="456"/>
        <end position="485"/>
    </location>
</feature>
<organism evidence="3 4">
    <name type="scientific">Lunasporangiospora selenospora</name>
    <dbReference type="NCBI Taxonomy" id="979761"/>
    <lineage>
        <taxon>Eukaryota</taxon>
        <taxon>Fungi</taxon>
        <taxon>Fungi incertae sedis</taxon>
        <taxon>Mucoromycota</taxon>
        <taxon>Mortierellomycotina</taxon>
        <taxon>Mortierellomycetes</taxon>
        <taxon>Mortierellales</taxon>
        <taxon>Mortierellaceae</taxon>
        <taxon>Lunasporangiospora</taxon>
    </lineage>
</organism>
<feature type="region of interest" description="Disordered" evidence="2">
    <location>
        <begin position="287"/>
        <end position="352"/>
    </location>
</feature>
<feature type="compositionally biased region" description="Basic residues" evidence="2">
    <location>
        <begin position="766"/>
        <end position="783"/>
    </location>
</feature>
<gene>
    <name evidence="3" type="ORF">BGW38_004926</name>
</gene>
<keyword evidence="4" id="KW-1185">Reference proteome</keyword>
<protein>
    <submittedName>
        <fullName evidence="3">Uncharacterized protein</fullName>
    </submittedName>
</protein>
<feature type="region of interest" description="Disordered" evidence="2">
    <location>
        <begin position="846"/>
        <end position="884"/>
    </location>
</feature>
<comment type="caution">
    <text evidence="3">The sequence shown here is derived from an EMBL/GenBank/DDBJ whole genome shotgun (WGS) entry which is preliminary data.</text>
</comment>
<feature type="compositionally biased region" description="Polar residues" evidence="2">
    <location>
        <begin position="59"/>
        <end position="72"/>
    </location>
</feature>
<feature type="compositionally biased region" description="Low complexity" evidence="2">
    <location>
        <begin position="342"/>
        <end position="352"/>
    </location>
</feature>
<feature type="region of interest" description="Disordered" evidence="2">
    <location>
        <begin position="192"/>
        <end position="243"/>
    </location>
</feature>
<feature type="compositionally biased region" description="Low complexity" evidence="2">
    <location>
        <begin position="416"/>
        <end position="431"/>
    </location>
</feature>
<dbReference type="AlphaFoldDB" id="A0A9P6FQN3"/>
<feature type="region of interest" description="Disordered" evidence="2">
    <location>
        <begin position="902"/>
        <end position="921"/>
    </location>
</feature>
<feature type="compositionally biased region" description="Basic and acidic residues" evidence="2">
    <location>
        <begin position="375"/>
        <end position="388"/>
    </location>
</feature>
<name>A0A9P6FQN3_9FUNG</name>
<feature type="coiled-coil region" evidence="1">
    <location>
        <begin position="802"/>
        <end position="829"/>
    </location>
</feature>
<feature type="compositionally biased region" description="Pro residues" evidence="2">
    <location>
        <begin position="597"/>
        <end position="611"/>
    </location>
</feature>
<feature type="compositionally biased region" description="Polar residues" evidence="2">
    <location>
        <begin position="137"/>
        <end position="150"/>
    </location>
</feature>
<dbReference type="Proteomes" id="UP000780801">
    <property type="component" value="Unassembled WGS sequence"/>
</dbReference>
<feature type="compositionally biased region" description="Low complexity" evidence="2">
    <location>
        <begin position="540"/>
        <end position="585"/>
    </location>
</feature>